<dbReference type="InterPro" id="IPR012340">
    <property type="entry name" value="NA-bd_OB-fold"/>
</dbReference>
<dbReference type="SUPFAM" id="SSF57770">
    <property type="entry name" value="Methionyl-tRNA synthetase (MetRS), Zn-domain"/>
    <property type="match status" value="1"/>
</dbReference>
<dbReference type="Gene3D" id="3.40.50.620">
    <property type="entry name" value="HUPs"/>
    <property type="match status" value="1"/>
</dbReference>
<keyword evidence="8 16" id="KW-0479">Metal-binding</keyword>
<feature type="binding site" evidence="16">
    <location>
        <position position="333"/>
    </location>
    <ligand>
        <name>ATP</name>
        <dbReference type="ChEBI" id="CHEBI:30616"/>
    </ligand>
</feature>
<dbReference type="SUPFAM" id="SSF47323">
    <property type="entry name" value="Anticodon-binding domain of a subclass of class I aminoacyl-tRNA synthetases"/>
    <property type="match status" value="1"/>
</dbReference>
<dbReference type="Gene3D" id="2.40.50.140">
    <property type="entry name" value="Nucleic acid-binding proteins"/>
    <property type="match status" value="1"/>
</dbReference>
<dbReference type="EMBL" id="CP109965">
    <property type="protein sequence ID" value="WAJ71472.1"/>
    <property type="molecule type" value="Genomic_DNA"/>
</dbReference>
<keyword evidence="7 16" id="KW-0436">Ligase</keyword>
<protein>
    <recommendedName>
        <fullName evidence="16">Methionine--tRNA ligase</fullName>
        <ecNumber evidence="16">6.1.1.10</ecNumber>
    </recommendedName>
    <alternativeName>
        <fullName evidence="16">Methionyl-tRNA synthetase</fullName>
        <shortName evidence="16">MetRS</shortName>
    </alternativeName>
</protein>
<keyword evidence="11 16" id="KW-0067">ATP-binding</keyword>
<evidence type="ECO:0000256" key="1">
    <source>
        <dbReference type="ARBA" id="ARBA00003314"/>
    </source>
</evidence>
<dbReference type="GO" id="GO:0004825">
    <property type="term" value="F:methionine-tRNA ligase activity"/>
    <property type="evidence" value="ECO:0007669"/>
    <property type="project" value="UniProtKB-EC"/>
</dbReference>
<evidence type="ECO:0000256" key="12">
    <source>
        <dbReference type="ARBA" id="ARBA00022884"/>
    </source>
</evidence>
<dbReference type="CDD" id="cd00814">
    <property type="entry name" value="MetRS_core"/>
    <property type="match status" value="1"/>
</dbReference>
<dbReference type="PROSITE" id="PS50886">
    <property type="entry name" value="TRBD"/>
    <property type="match status" value="1"/>
</dbReference>
<comment type="cofactor">
    <cofactor evidence="16">
        <name>Zn(2+)</name>
        <dbReference type="ChEBI" id="CHEBI:29105"/>
    </cofactor>
    <text evidence="16">Binds 1 zinc ion per subunit.</text>
</comment>
<dbReference type="InterPro" id="IPR004495">
    <property type="entry name" value="Met-tRNA-synth_bsu_C"/>
</dbReference>
<feature type="binding site" evidence="16">
    <location>
        <position position="148"/>
    </location>
    <ligand>
        <name>Zn(2+)</name>
        <dbReference type="ChEBI" id="CHEBI:29105"/>
    </ligand>
</feature>
<reference evidence="18" key="1">
    <citation type="submission" date="2022-10" db="EMBL/GenBank/DDBJ databases">
        <title>Catenovulum adriacola sp. nov. isolated in the Harbour of Susak.</title>
        <authorList>
            <person name="Schoch T."/>
            <person name="Reich S.J."/>
            <person name="Stoeferle S."/>
            <person name="Flaiz M."/>
            <person name="Kazda M."/>
            <person name="Riedel C.U."/>
            <person name="Duerre P."/>
        </authorList>
    </citation>
    <scope>NUCLEOTIDE SEQUENCE</scope>
    <source>
        <strain evidence="18">TS8</strain>
    </source>
</reference>
<comment type="catalytic activity">
    <reaction evidence="15 16">
        <text>tRNA(Met) + L-methionine + ATP = L-methionyl-tRNA(Met) + AMP + diphosphate</text>
        <dbReference type="Rhea" id="RHEA:13481"/>
        <dbReference type="Rhea" id="RHEA-COMP:9667"/>
        <dbReference type="Rhea" id="RHEA-COMP:9698"/>
        <dbReference type="ChEBI" id="CHEBI:30616"/>
        <dbReference type="ChEBI" id="CHEBI:33019"/>
        <dbReference type="ChEBI" id="CHEBI:57844"/>
        <dbReference type="ChEBI" id="CHEBI:78442"/>
        <dbReference type="ChEBI" id="CHEBI:78530"/>
        <dbReference type="ChEBI" id="CHEBI:456215"/>
        <dbReference type="EC" id="6.1.1.10"/>
    </reaction>
</comment>
<evidence type="ECO:0000256" key="4">
    <source>
        <dbReference type="ARBA" id="ARBA00011738"/>
    </source>
</evidence>
<keyword evidence="9 16" id="KW-0547">Nucleotide-binding</keyword>
<keyword evidence="19" id="KW-1185">Reference proteome</keyword>
<dbReference type="RefSeq" id="WP_268075983.1">
    <property type="nucleotide sequence ID" value="NZ_CP109965.1"/>
</dbReference>
<evidence type="ECO:0000256" key="2">
    <source>
        <dbReference type="ARBA" id="ARBA00004496"/>
    </source>
</evidence>
<feature type="domain" description="TRNA-binding" evidence="17">
    <location>
        <begin position="579"/>
        <end position="680"/>
    </location>
</feature>
<evidence type="ECO:0000256" key="13">
    <source>
        <dbReference type="ARBA" id="ARBA00022917"/>
    </source>
</evidence>
<feature type="binding site" evidence="16">
    <location>
        <position position="161"/>
    </location>
    <ligand>
        <name>Zn(2+)</name>
        <dbReference type="ChEBI" id="CHEBI:29105"/>
    </ligand>
</feature>
<evidence type="ECO:0000256" key="14">
    <source>
        <dbReference type="ARBA" id="ARBA00023146"/>
    </source>
</evidence>
<comment type="subunit">
    <text evidence="4 16">Homodimer.</text>
</comment>
<dbReference type="PANTHER" id="PTHR45765">
    <property type="entry name" value="METHIONINE--TRNA LIGASE"/>
    <property type="match status" value="1"/>
</dbReference>
<dbReference type="InterPro" id="IPR002547">
    <property type="entry name" value="tRNA-bd_dom"/>
</dbReference>
<evidence type="ECO:0000256" key="11">
    <source>
        <dbReference type="ARBA" id="ARBA00022840"/>
    </source>
</evidence>
<feature type="binding site" evidence="16">
    <location>
        <position position="145"/>
    </location>
    <ligand>
        <name>Zn(2+)</name>
        <dbReference type="ChEBI" id="CHEBI:29105"/>
    </ligand>
</feature>
<dbReference type="InterPro" id="IPR014729">
    <property type="entry name" value="Rossmann-like_a/b/a_fold"/>
</dbReference>
<dbReference type="Pfam" id="PF09334">
    <property type="entry name" value="tRNA-synt_1g"/>
    <property type="match status" value="1"/>
</dbReference>
<keyword evidence="6 16" id="KW-0820">tRNA-binding</keyword>
<dbReference type="Gene3D" id="1.10.730.10">
    <property type="entry name" value="Isoleucyl-tRNA Synthetase, Domain 1"/>
    <property type="match status" value="1"/>
</dbReference>
<keyword evidence="13 16" id="KW-0648">Protein biosynthesis</keyword>
<dbReference type="Pfam" id="PF19303">
    <property type="entry name" value="Anticodon_3"/>
    <property type="match status" value="1"/>
</dbReference>
<evidence type="ECO:0000313" key="19">
    <source>
        <dbReference type="Proteomes" id="UP001163726"/>
    </source>
</evidence>
<feature type="binding site" evidence="16">
    <location>
        <position position="158"/>
    </location>
    <ligand>
        <name>Zn(2+)</name>
        <dbReference type="ChEBI" id="CHEBI:29105"/>
    </ligand>
</feature>
<feature type="short sequence motif" description="'HIGH' region" evidence="16">
    <location>
        <begin position="14"/>
        <end position="24"/>
    </location>
</feature>
<dbReference type="Proteomes" id="UP001163726">
    <property type="component" value="Chromosome"/>
</dbReference>
<dbReference type="InterPro" id="IPR014758">
    <property type="entry name" value="Met-tRNA_synth"/>
</dbReference>
<dbReference type="NCBIfam" id="NF001100">
    <property type="entry name" value="PRK00133.1"/>
    <property type="match status" value="1"/>
</dbReference>
<dbReference type="Gene3D" id="2.20.28.20">
    <property type="entry name" value="Methionyl-tRNA synthetase, Zn-domain"/>
    <property type="match status" value="1"/>
</dbReference>
<dbReference type="InterPro" id="IPR009080">
    <property type="entry name" value="tRNAsynth_Ia_anticodon-bd"/>
</dbReference>
<dbReference type="NCBIfam" id="TIGR00398">
    <property type="entry name" value="metG"/>
    <property type="match status" value="1"/>
</dbReference>
<dbReference type="InterPro" id="IPR033911">
    <property type="entry name" value="MetRS_core"/>
</dbReference>
<dbReference type="InterPro" id="IPR023458">
    <property type="entry name" value="Met-tRNA_ligase_1"/>
</dbReference>
<evidence type="ECO:0000256" key="6">
    <source>
        <dbReference type="ARBA" id="ARBA00022555"/>
    </source>
</evidence>
<evidence type="ECO:0000256" key="9">
    <source>
        <dbReference type="ARBA" id="ARBA00022741"/>
    </source>
</evidence>
<feature type="short sequence motif" description="'KMSKS' region" evidence="16">
    <location>
        <begin position="330"/>
        <end position="334"/>
    </location>
</feature>
<keyword evidence="12 16" id="KW-0694">RNA-binding</keyword>
<keyword evidence="5 16" id="KW-0963">Cytoplasm</keyword>
<evidence type="ECO:0000313" key="18">
    <source>
        <dbReference type="EMBL" id="WAJ71472.1"/>
    </source>
</evidence>
<dbReference type="EC" id="6.1.1.10" evidence="16"/>
<dbReference type="CDD" id="cd02800">
    <property type="entry name" value="tRNA_bind_EcMetRS_like"/>
    <property type="match status" value="1"/>
</dbReference>
<dbReference type="SUPFAM" id="SSF50249">
    <property type="entry name" value="Nucleic acid-binding proteins"/>
    <property type="match status" value="1"/>
</dbReference>
<keyword evidence="10 16" id="KW-0862">Zinc</keyword>
<dbReference type="PRINTS" id="PR01041">
    <property type="entry name" value="TRNASYNTHMET"/>
</dbReference>
<proteinExistence type="inferred from homology"/>
<dbReference type="CDD" id="cd07957">
    <property type="entry name" value="Anticodon_Ia_Met"/>
    <property type="match status" value="1"/>
</dbReference>
<evidence type="ECO:0000256" key="7">
    <source>
        <dbReference type="ARBA" id="ARBA00022598"/>
    </source>
</evidence>
<keyword evidence="14 16" id="KW-0030">Aminoacyl-tRNA synthetase</keyword>
<dbReference type="InterPro" id="IPR041872">
    <property type="entry name" value="Anticodon_Met"/>
</dbReference>
<comment type="function">
    <text evidence="1 16">Is required not only for elongation of protein synthesis but also for the initiation of all mRNA translation through initiator tRNA(fMet) aminoacylation.</text>
</comment>
<dbReference type="SUPFAM" id="SSF52374">
    <property type="entry name" value="Nucleotidylyl transferase"/>
    <property type="match status" value="1"/>
</dbReference>
<dbReference type="HAMAP" id="MF_00098">
    <property type="entry name" value="Met_tRNA_synth_type1"/>
    <property type="match status" value="1"/>
</dbReference>
<dbReference type="InterPro" id="IPR015413">
    <property type="entry name" value="Methionyl/Leucyl_tRNA_Synth"/>
</dbReference>
<comment type="subcellular location">
    <subcellularLocation>
        <location evidence="2 16">Cytoplasm</location>
    </subcellularLocation>
</comment>
<dbReference type="PANTHER" id="PTHR45765:SF1">
    <property type="entry name" value="METHIONINE--TRNA LIGASE, CYTOPLASMIC"/>
    <property type="match status" value="1"/>
</dbReference>
<dbReference type="InterPro" id="IPR029038">
    <property type="entry name" value="MetRS_Zn"/>
</dbReference>
<organism evidence="18 19">
    <name type="scientific">Catenovulum adriaticum</name>
    <dbReference type="NCBI Taxonomy" id="2984846"/>
    <lineage>
        <taxon>Bacteria</taxon>
        <taxon>Pseudomonadati</taxon>
        <taxon>Pseudomonadota</taxon>
        <taxon>Gammaproteobacteria</taxon>
        <taxon>Alteromonadales</taxon>
        <taxon>Alteromonadaceae</taxon>
        <taxon>Catenovulum</taxon>
    </lineage>
</organism>
<accession>A0ABY7ARS3</accession>
<dbReference type="InterPro" id="IPR001412">
    <property type="entry name" value="aa-tRNA-synth_I_CS"/>
</dbReference>
<dbReference type="NCBIfam" id="TIGR00399">
    <property type="entry name" value="metG_C_term"/>
    <property type="match status" value="1"/>
</dbReference>
<evidence type="ECO:0000256" key="15">
    <source>
        <dbReference type="ARBA" id="ARBA00047364"/>
    </source>
</evidence>
<evidence type="ECO:0000256" key="8">
    <source>
        <dbReference type="ARBA" id="ARBA00022723"/>
    </source>
</evidence>
<evidence type="ECO:0000259" key="17">
    <source>
        <dbReference type="PROSITE" id="PS50886"/>
    </source>
</evidence>
<evidence type="ECO:0000256" key="5">
    <source>
        <dbReference type="ARBA" id="ARBA00022490"/>
    </source>
</evidence>
<comment type="similarity">
    <text evidence="3 16">Belongs to the class-I aminoacyl-tRNA synthetase family. MetG type 1 subfamily.</text>
</comment>
<dbReference type="Pfam" id="PF01588">
    <property type="entry name" value="tRNA_bind"/>
    <property type="match status" value="1"/>
</dbReference>
<sequence>MTDTRKILVTCALPYANGSLHLGHLLEHIQTDIWVRFQKSRGNTTYFVCASDAHGTPIMLKAAEMGLKPEDMVSAIQQEHMHDCSQFLVEFDNFHSTHSDENKVLAQHIYTQLDKNNFISRRTIEQLFDPEKEMFLPDRYVKGECPKCGAADQYGDNCEVCGSTYSPVELKNARSIVSNASPVLKESEHYFFELGQFQDMLQGWLKSGTLQEQTSNKLSEWFEEGLQAWDISRDSPYFGFNIPGTTDKYFYVWLDAPIGYMSSFENLCNKENINFDEFWAKDSTAELHHFIGKDIINFHGLFWPAVLEGAGYRKPTGVHAHGFLTVNGTKMSKSKGTFVKAQTYLQHLEPEYLRYYFAAKLTSRVDDLDLNLEDFAQRVNSDLVGKYVNIASRCAGFITKQFDGKLSADLIEPELVTAFTDAAESIAQLYENRDYNKAIREIMALADKANQFIADEAPWVLAKNEETKTRAHQVCSLSLNLFRILTIYLKPVLPALAAKVAEFLNDDLNWANHANLLLDHKIEKFKPLLQRLDMKKIEAMVAASKQNLAQKSPAKTQETPAKPASNEIEPIADEIEFDDFAKLDLRIAKIISAEHVEGADKLLKIQVDLGGVQKQIFAGIKSAYQPEDLQGKLTVVVANLKPRKMRFGLSEGMILAAGPGGKDLWILNPEDGAQPGMRVK</sequence>
<gene>
    <name evidence="16 18" type="primary">metG</name>
    <name evidence="18" type="ORF">OLW01_06655</name>
</gene>
<dbReference type="PROSITE" id="PS00178">
    <property type="entry name" value="AA_TRNA_LIGASE_I"/>
    <property type="match status" value="1"/>
</dbReference>
<evidence type="ECO:0000256" key="10">
    <source>
        <dbReference type="ARBA" id="ARBA00022833"/>
    </source>
</evidence>
<evidence type="ECO:0000256" key="3">
    <source>
        <dbReference type="ARBA" id="ARBA00008258"/>
    </source>
</evidence>
<name>A0ABY7ARS3_9ALTE</name>
<evidence type="ECO:0000256" key="16">
    <source>
        <dbReference type="HAMAP-Rule" id="MF_00098"/>
    </source>
</evidence>